<gene>
    <name evidence="1" type="primary">ADAMTS13</name>
</gene>
<dbReference type="AlphaFoldDB" id="A0A1A8MXL2"/>
<organism evidence="1">
    <name type="scientific">Nothobranchius pienaari</name>
    <dbReference type="NCBI Taxonomy" id="704102"/>
    <lineage>
        <taxon>Eukaryota</taxon>
        <taxon>Metazoa</taxon>
        <taxon>Chordata</taxon>
        <taxon>Craniata</taxon>
        <taxon>Vertebrata</taxon>
        <taxon>Euteleostomi</taxon>
        <taxon>Actinopterygii</taxon>
        <taxon>Neopterygii</taxon>
        <taxon>Teleostei</taxon>
        <taxon>Neoteleostei</taxon>
        <taxon>Acanthomorphata</taxon>
        <taxon>Ovalentaria</taxon>
        <taxon>Atherinomorphae</taxon>
        <taxon>Cyprinodontiformes</taxon>
        <taxon>Nothobranchiidae</taxon>
        <taxon>Nothobranchius</taxon>
    </lineage>
</organism>
<dbReference type="EMBL" id="HAEF01020085">
    <property type="protein sequence ID" value="SBR61244.1"/>
    <property type="molecule type" value="Transcribed_RNA"/>
</dbReference>
<dbReference type="Gene3D" id="2.20.100.10">
    <property type="entry name" value="Thrombospondin type-1 (TSP1) repeat"/>
    <property type="match status" value="1"/>
</dbReference>
<dbReference type="Pfam" id="PF19030">
    <property type="entry name" value="TSP1_ADAMTS"/>
    <property type="match status" value="1"/>
</dbReference>
<dbReference type="SUPFAM" id="SSF82895">
    <property type="entry name" value="TSP-1 type 1 repeat"/>
    <property type="match status" value="1"/>
</dbReference>
<reference evidence="1" key="1">
    <citation type="submission" date="2016-05" db="EMBL/GenBank/DDBJ databases">
        <authorList>
            <person name="Lavstsen T."/>
            <person name="Jespersen J.S."/>
        </authorList>
    </citation>
    <scope>NUCLEOTIDE SEQUENCE</scope>
    <source>
        <tissue evidence="1">Brain</tissue>
    </source>
</reference>
<feature type="non-terminal residue" evidence="1">
    <location>
        <position position="1"/>
    </location>
</feature>
<dbReference type="InterPro" id="IPR036383">
    <property type="entry name" value="TSP1_rpt_sf"/>
</dbReference>
<accession>A0A1A8MXL2</accession>
<dbReference type="PROSITE" id="PS50092">
    <property type="entry name" value="TSP1"/>
    <property type="match status" value="1"/>
</dbReference>
<dbReference type="InterPro" id="IPR000884">
    <property type="entry name" value="TSP1_rpt"/>
</dbReference>
<proteinExistence type="predicted"/>
<sequence>QDLWYDSVAPNRNLNENTLLFVHRWSVSEPGNCSAVCGPGEAKRVVSCVRQEDGQEVEVDQTFCLKQIKPLDLVLCVIDVCPIGWESGAAHPKG</sequence>
<name>A0A1A8MXL2_9TELE</name>
<protein>
    <submittedName>
        <fullName evidence="1">ADAM metallopeptidase with thrombospondin type 1 motif, 13</fullName>
    </submittedName>
</protein>
<feature type="non-terminal residue" evidence="1">
    <location>
        <position position="94"/>
    </location>
</feature>
<evidence type="ECO:0000313" key="1">
    <source>
        <dbReference type="EMBL" id="SBR61244.1"/>
    </source>
</evidence>
<reference evidence="1" key="2">
    <citation type="submission" date="2016-06" db="EMBL/GenBank/DDBJ databases">
        <title>The genome of a short-lived fish provides insights into sex chromosome evolution and the genetic control of aging.</title>
        <authorList>
            <person name="Reichwald K."/>
            <person name="Felder M."/>
            <person name="Petzold A."/>
            <person name="Koch P."/>
            <person name="Groth M."/>
            <person name="Platzer M."/>
        </authorList>
    </citation>
    <scope>NUCLEOTIDE SEQUENCE</scope>
    <source>
        <tissue evidence="1">Brain</tissue>
    </source>
</reference>